<dbReference type="Pfam" id="PF07716">
    <property type="entry name" value="bZIP_2"/>
    <property type="match status" value="1"/>
</dbReference>
<dbReference type="PROSITE" id="PS50217">
    <property type="entry name" value="BZIP"/>
    <property type="match status" value="1"/>
</dbReference>
<dbReference type="SMART" id="SM00338">
    <property type="entry name" value="BRLZ"/>
    <property type="match status" value="1"/>
</dbReference>
<keyword evidence="4" id="KW-1185">Reference proteome</keyword>
<gene>
    <name evidence="3" type="ORF">ARMOST_16993</name>
</gene>
<dbReference type="EMBL" id="FUEG01000020">
    <property type="protein sequence ID" value="SJL13549.1"/>
    <property type="molecule type" value="Genomic_DNA"/>
</dbReference>
<evidence type="ECO:0000256" key="1">
    <source>
        <dbReference type="SAM" id="MobiDB-lite"/>
    </source>
</evidence>
<dbReference type="PROSITE" id="PS00036">
    <property type="entry name" value="BZIP_BASIC"/>
    <property type="match status" value="1"/>
</dbReference>
<dbReference type="AlphaFoldDB" id="A0A284RXS7"/>
<evidence type="ECO:0000313" key="4">
    <source>
        <dbReference type="Proteomes" id="UP000219338"/>
    </source>
</evidence>
<protein>
    <recommendedName>
        <fullName evidence="2">BZIP domain-containing protein</fullName>
    </recommendedName>
</protein>
<feature type="region of interest" description="Disordered" evidence="1">
    <location>
        <begin position="36"/>
        <end position="150"/>
    </location>
</feature>
<feature type="domain" description="BZIP" evidence="2">
    <location>
        <begin position="133"/>
        <end position="184"/>
    </location>
</feature>
<reference evidence="4" key="1">
    <citation type="journal article" date="2017" name="Nat. Ecol. Evol.">
        <title>Genome expansion and lineage-specific genetic innovations in the forest pathogenic fungi Armillaria.</title>
        <authorList>
            <person name="Sipos G."/>
            <person name="Prasanna A.N."/>
            <person name="Walter M.C."/>
            <person name="O'Connor E."/>
            <person name="Balint B."/>
            <person name="Krizsan K."/>
            <person name="Kiss B."/>
            <person name="Hess J."/>
            <person name="Varga T."/>
            <person name="Slot J."/>
            <person name="Riley R."/>
            <person name="Boka B."/>
            <person name="Rigling D."/>
            <person name="Barry K."/>
            <person name="Lee J."/>
            <person name="Mihaltcheva S."/>
            <person name="LaButti K."/>
            <person name="Lipzen A."/>
            <person name="Waldron R."/>
            <person name="Moloney N.M."/>
            <person name="Sperisen C."/>
            <person name="Kredics L."/>
            <person name="Vagvoelgyi C."/>
            <person name="Patrignani A."/>
            <person name="Fitzpatrick D."/>
            <person name="Nagy I."/>
            <person name="Doyle S."/>
            <person name="Anderson J.B."/>
            <person name="Grigoriev I.V."/>
            <person name="Gueldener U."/>
            <person name="Muensterkoetter M."/>
            <person name="Nagy L.G."/>
        </authorList>
    </citation>
    <scope>NUCLEOTIDE SEQUENCE [LARGE SCALE GENOMIC DNA]</scope>
    <source>
        <strain evidence="4">C18/9</strain>
    </source>
</reference>
<dbReference type="Proteomes" id="UP000219338">
    <property type="component" value="Unassembled WGS sequence"/>
</dbReference>
<evidence type="ECO:0000313" key="3">
    <source>
        <dbReference type="EMBL" id="SJL13549.1"/>
    </source>
</evidence>
<sequence length="199" mass="22774">MSSFGNNSSDYDMTNSVYSYDPTPYSVEYQQVQQMNNNSNTAPSMQVNTSSYPPSPPASMNNAYAGVRKRRSPIASSSLGLDAPTQPRRYVTPSVTSRKEIPAFFMRRRPQSIPSDEEDELTEEPPAAGATDQEKVEYKRRQNTLAARRSRKRKMLYQHELEETVRRLTTEKEIWKTRALTLRQLLQSHGVRCPDFEDA</sequence>
<dbReference type="GO" id="GO:0003700">
    <property type="term" value="F:DNA-binding transcription factor activity"/>
    <property type="evidence" value="ECO:0007669"/>
    <property type="project" value="InterPro"/>
</dbReference>
<dbReference type="OrthoDB" id="2257100at2759"/>
<organism evidence="3 4">
    <name type="scientific">Armillaria ostoyae</name>
    <name type="common">Armillaria root rot fungus</name>
    <dbReference type="NCBI Taxonomy" id="47428"/>
    <lineage>
        <taxon>Eukaryota</taxon>
        <taxon>Fungi</taxon>
        <taxon>Dikarya</taxon>
        <taxon>Basidiomycota</taxon>
        <taxon>Agaricomycotina</taxon>
        <taxon>Agaricomycetes</taxon>
        <taxon>Agaricomycetidae</taxon>
        <taxon>Agaricales</taxon>
        <taxon>Marasmiineae</taxon>
        <taxon>Physalacriaceae</taxon>
        <taxon>Armillaria</taxon>
    </lineage>
</organism>
<dbReference type="SUPFAM" id="SSF57959">
    <property type="entry name" value="Leucine zipper domain"/>
    <property type="match status" value="1"/>
</dbReference>
<accession>A0A284RXS7</accession>
<dbReference type="CDD" id="cd12193">
    <property type="entry name" value="bZIP_GCN4"/>
    <property type="match status" value="1"/>
</dbReference>
<evidence type="ECO:0000259" key="2">
    <source>
        <dbReference type="PROSITE" id="PS50217"/>
    </source>
</evidence>
<dbReference type="InterPro" id="IPR046347">
    <property type="entry name" value="bZIP_sf"/>
</dbReference>
<dbReference type="Gene3D" id="3.30.160.60">
    <property type="entry name" value="Classic Zinc Finger"/>
    <property type="match status" value="1"/>
</dbReference>
<feature type="compositionally biased region" description="Polar residues" evidence="1">
    <location>
        <begin position="36"/>
        <end position="62"/>
    </location>
</feature>
<name>A0A284RXS7_ARMOS</name>
<dbReference type="STRING" id="47428.A0A284RXS7"/>
<dbReference type="InterPro" id="IPR004827">
    <property type="entry name" value="bZIP"/>
</dbReference>
<proteinExistence type="predicted"/>